<evidence type="ECO:0000313" key="1">
    <source>
        <dbReference type="EMBL" id="KAH7114019.1"/>
    </source>
</evidence>
<dbReference type="Proteomes" id="UP000738349">
    <property type="component" value="Unassembled WGS sequence"/>
</dbReference>
<evidence type="ECO:0008006" key="3">
    <source>
        <dbReference type="Google" id="ProtNLM"/>
    </source>
</evidence>
<dbReference type="InterPro" id="IPR029058">
    <property type="entry name" value="AB_hydrolase_fold"/>
</dbReference>
<evidence type="ECO:0000313" key="2">
    <source>
        <dbReference type="Proteomes" id="UP000738349"/>
    </source>
</evidence>
<proteinExistence type="predicted"/>
<dbReference type="PANTHER" id="PTHR12265">
    <property type="entry name" value="TRANSMEMBRANE PROTEIN 53"/>
    <property type="match status" value="1"/>
</dbReference>
<reference evidence="1" key="1">
    <citation type="journal article" date="2021" name="Nat. Commun.">
        <title>Genetic determinants of endophytism in the Arabidopsis root mycobiome.</title>
        <authorList>
            <person name="Mesny F."/>
            <person name="Miyauchi S."/>
            <person name="Thiergart T."/>
            <person name="Pickel B."/>
            <person name="Atanasova L."/>
            <person name="Karlsson M."/>
            <person name="Huettel B."/>
            <person name="Barry K.W."/>
            <person name="Haridas S."/>
            <person name="Chen C."/>
            <person name="Bauer D."/>
            <person name="Andreopoulos W."/>
            <person name="Pangilinan J."/>
            <person name="LaButti K."/>
            <person name="Riley R."/>
            <person name="Lipzen A."/>
            <person name="Clum A."/>
            <person name="Drula E."/>
            <person name="Henrissat B."/>
            <person name="Kohler A."/>
            <person name="Grigoriev I.V."/>
            <person name="Martin F.M."/>
            <person name="Hacquard S."/>
        </authorList>
    </citation>
    <scope>NUCLEOTIDE SEQUENCE</scope>
    <source>
        <strain evidence="1">MPI-CAGE-AT-0147</strain>
    </source>
</reference>
<dbReference type="Pfam" id="PF05705">
    <property type="entry name" value="DUF829"/>
    <property type="match status" value="1"/>
</dbReference>
<dbReference type="OrthoDB" id="77878at2759"/>
<accession>A0A9P9IBV0</accession>
<comment type="caution">
    <text evidence="1">The sequence shown here is derived from an EMBL/GenBank/DDBJ whole genome shotgun (WGS) entry which is preliminary data.</text>
</comment>
<sequence>MSNRPGSSIFPGFTALSDRVFARGSEQFVDAKPIAEHPRAVVIYGWGDAPPKHVSKFTDGYRQLYPNAKQIAVLSPIYKGFFDNVSQRSDQMLPIIHEIFPKDSSDGFVLFHVLSNSGAINYSATLNAYKELYNRPMPHALTVYDSTPGTPELTWDNLKRWSNAMAIGAAPRLPLPFIVTQTFCGLFFCWIHLFDYLSGGESAPMFSKRIFYDEGWESNQSLRLFLYGKEDIIIPWEHIEQHIADGRECGYPVDGQLFDDSGHVGHMRKHPERYWETIGTTWKKAAESSYTVSMEYHAVRPIL</sequence>
<dbReference type="EMBL" id="JAGMUV010000033">
    <property type="protein sequence ID" value="KAH7114019.1"/>
    <property type="molecule type" value="Genomic_DNA"/>
</dbReference>
<dbReference type="InterPro" id="IPR008547">
    <property type="entry name" value="DUF829_TMEM53"/>
</dbReference>
<dbReference type="SUPFAM" id="SSF53474">
    <property type="entry name" value="alpha/beta-Hydrolases"/>
    <property type="match status" value="1"/>
</dbReference>
<dbReference type="AlphaFoldDB" id="A0A9P9IBV0"/>
<name>A0A9P9IBV0_9HYPO</name>
<keyword evidence="2" id="KW-1185">Reference proteome</keyword>
<organism evidence="1 2">
    <name type="scientific">Dactylonectria macrodidyma</name>
    <dbReference type="NCBI Taxonomy" id="307937"/>
    <lineage>
        <taxon>Eukaryota</taxon>
        <taxon>Fungi</taxon>
        <taxon>Dikarya</taxon>
        <taxon>Ascomycota</taxon>
        <taxon>Pezizomycotina</taxon>
        <taxon>Sordariomycetes</taxon>
        <taxon>Hypocreomycetidae</taxon>
        <taxon>Hypocreales</taxon>
        <taxon>Nectriaceae</taxon>
        <taxon>Dactylonectria</taxon>
    </lineage>
</organism>
<gene>
    <name evidence="1" type="ORF">EDB81DRAFT_893237</name>
</gene>
<dbReference type="PANTHER" id="PTHR12265:SF14">
    <property type="entry name" value="INDOLE-DITERPENE BIOSYNTHESIS PROTEIN PAXU"/>
    <property type="match status" value="1"/>
</dbReference>
<protein>
    <recommendedName>
        <fullName evidence="3">PaxU</fullName>
    </recommendedName>
</protein>